<proteinExistence type="predicted"/>
<reference evidence="2" key="1">
    <citation type="submission" date="2022-09" db="EMBL/GenBank/DDBJ databases">
        <authorList>
            <person name="Li Z.-J."/>
        </authorList>
    </citation>
    <scope>NUCLEOTIDE SEQUENCE</scope>
    <source>
        <strain evidence="2">TGB10</strain>
    </source>
</reference>
<dbReference type="EMBL" id="CP114584">
    <property type="protein sequence ID" value="WBA13990.1"/>
    <property type="molecule type" value="Genomic_DNA"/>
</dbReference>
<evidence type="ECO:0000313" key="3">
    <source>
        <dbReference type="Proteomes" id="UP001164676"/>
    </source>
</evidence>
<accession>A0ABY7LDQ4</accession>
<evidence type="ECO:0000313" key="2">
    <source>
        <dbReference type="EMBL" id="WBA13990.1"/>
    </source>
</evidence>
<feature type="compositionally biased region" description="Polar residues" evidence="1">
    <location>
        <begin position="15"/>
        <end position="28"/>
    </location>
</feature>
<dbReference type="RefSeq" id="WP_096629299.1">
    <property type="nucleotide sequence ID" value="NZ_CP114584.1"/>
</dbReference>
<gene>
    <name evidence="2" type="ORF">N7E60_09650</name>
</gene>
<evidence type="ECO:0000256" key="1">
    <source>
        <dbReference type="SAM" id="MobiDB-lite"/>
    </source>
</evidence>
<organism evidence="2 3">
    <name type="scientific">Salinivibrio proteolyticus</name>
    <dbReference type="NCBI Taxonomy" id="334715"/>
    <lineage>
        <taxon>Bacteria</taxon>
        <taxon>Pseudomonadati</taxon>
        <taxon>Pseudomonadota</taxon>
        <taxon>Gammaproteobacteria</taxon>
        <taxon>Vibrionales</taxon>
        <taxon>Vibrionaceae</taxon>
        <taxon>Salinivibrio</taxon>
    </lineage>
</organism>
<sequence>MLLGCQSIAPKDPESASNSAINNNQVSESVPPKVQHKRLRETLLAVSHQTYAETLDQCRYFPMGYSPCEGPARYIVYSIKTMSSAEQAKLLQQVEEYNQLDQFIQELRPIASHCQPKPVPRFSLINNQCRDANPLLKPLPMSNSNQM</sequence>
<protein>
    <submittedName>
        <fullName evidence="2">Uncharacterized protein</fullName>
    </submittedName>
</protein>
<name>A0ABY7LDQ4_9GAMM</name>
<keyword evidence="3" id="KW-1185">Reference proteome</keyword>
<dbReference type="Proteomes" id="UP001164676">
    <property type="component" value="Chromosome"/>
</dbReference>
<feature type="region of interest" description="Disordered" evidence="1">
    <location>
        <begin position="1"/>
        <end position="33"/>
    </location>
</feature>